<feature type="domain" description="FAD dependent oxidoreductase" evidence="1">
    <location>
        <begin position="30"/>
        <end position="393"/>
    </location>
</feature>
<reference evidence="2 3" key="1">
    <citation type="submission" date="2019-10" db="EMBL/GenBank/DDBJ databases">
        <title>Nocardioides novel species isolated from the excrement of Marmot.</title>
        <authorList>
            <person name="Zhang G."/>
        </authorList>
    </citation>
    <scope>NUCLEOTIDE SEQUENCE [LARGE SCALE GENOMIC DNA]</scope>
    <source>
        <strain evidence="3">zg-579</strain>
    </source>
</reference>
<evidence type="ECO:0000259" key="1">
    <source>
        <dbReference type="Pfam" id="PF01266"/>
    </source>
</evidence>
<dbReference type="SUPFAM" id="SSF51905">
    <property type="entry name" value="FAD/NAD(P)-binding domain"/>
    <property type="match status" value="1"/>
</dbReference>
<dbReference type="Gene3D" id="3.50.50.60">
    <property type="entry name" value="FAD/NAD(P)-binding domain"/>
    <property type="match status" value="1"/>
</dbReference>
<dbReference type="Pfam" id="PF01266">
    <property type="entry name" value="DAO"/>
    <property type="match status" value="1"/>
</dbReference>
<dbReference type="AlphaFoldDB" id="A0A6I3JBE4"/>
<keyword evidence="3" id="KW-1185">Reference proteome</keyword>
<dbReference type="Proteomes" id="UP000433406">
    <property type="component" value="Unassembled WGS sequence"/>
</dbReference>
<organism evidence="2 3">
    <name type="scientific">Nocardioides marmotae</name>
    <dbReference type="NCBI Taxonomy" id="2663857"/>
    <lineage>
        <taxon>Bacteria</taxon>
        <taxon>Bacillati</taxon>
        <taxon>Actinomycetota</taxon>
        <taxon>Actinomycetes</taxon>
        <taxon>Propionibacteriales</taxon>
        <taxon>Nocardioidaceae</taxon>
        <taxon>Nocardioides</taxon>
    </lineage>
</organism>
<comment type="caution">
    <text evidence="2">The sequence shown here is derived from an EMBL/GenBank/DDBJ whole genome shotgun (WGS) entry which is preliminary data.</text>
</comment>
<proteinExistence type="predicted"/>
<dbReference type="GO" id="GO:0005737">
    <property type="term" value="C:cytoplasm"/>
    <property type="evidence" value="ECO:0007669"/>
    <property type="project" value="TreeGrafter"/>
</dbReference>
<gene>
    <name evidence="2" type="ORF">GGQ22_10200</name>
</gene>
<sequence>MGCALSRPLWRDTAPEAPARAPLPGDRDADVAIVGGGYTGLWTAYSLLVADPTLRVVVLEAEQVGHGASGRNGGWCSALFPASIAALTAMAGREAALAQHRAMRETVAEVGRTTAAEGIDCHYTRGGTLVAARSRAQWARARAEVAEARSWGRAEDDLRLLGAAEASAVLGARGVRGATYTPDCAAIHPVRLVTGLAEACERRGVTIHERTRVTAIEPGRARTAHGDVRAEVVVRATEGFTPLLPGLRRAVVPVYSLMIATEPLPAQTWAEIGLARRETFSDHRHLVIYGQRTADDRLAFGGRGAPYHLGSRVRPEFDHDERVFAGLYATLTSMFPVLAGTRVTHAWGGPLGIPRDWCASVGFDRRTGLAWAGGYVGDGVATTNLAGRTLADLVLGRDTDLVRLPWVGHRSPAWEAEPLRWLGINLGLRATRLADVEEAVTGRPSLVARATAPLLGG</sequence>
<name>A0A6I3JBE4_9ACTN</name>
<evidence type="ECO:0000313" key="3">
    <source>
        <dbReference type="Proteomes" id="UP000433406"/>
    </source>
</evidence>
<protein>
    <submittedName>
        <fullName evidence="2">FAD-dependent oxidoreductase</fullName>
    </submittedName>
</protein>
<dbReference type="EMBL" id="WLCI01000011">
    <property type="protein sequence ID" value="MTB95454.1"/>
    <property type="molecule type" value="Genomic_DNA"/>
</dbReference>
<dbReference type="Gene3D" id="3.30.9.10">
    <property type="entry name" value="D-Amino Acid Oxidase, subunit A, domain 2"/>
    <property type="match status" value="1"/>
</dbReference>
<dbReference type="InterPro" id="IPR036188">
    <property type="entry name" value="FAD/NAD-bd_sf"/>
</dbReference>
<evidence type="ECO:0000313" key="2">
    <source>
        <dbReference type="EMBL" id="MTB95454.1"/>
    </source>
</evidence>
<dbReference type="InterPro" id="IPR006076">
    <property type="entry name" value="FAD-dep_OxRdtase"/>
</dbReference>
<dbReference type="PANTHER" id="PTHR13847:SF285">
    <property type="entry name" value="FAD DEPENDENT OXIDOREDUCTASE DOMAIN-CONTAINING PROTEIN"/>
    <property type="match status" value="1"/>
</dbReference>
<accession>A0A6I3JBE4</accession>
<dbReference type="PANTHER" id="PTHR13847">
    <property type="entry name" value="SARCOSINE DEHYDROGENASE-RELATED"/>
    <property type="match status" value="1"/>
</dbReference>